<evidence type="ECO:0000313" key="1">
    <source>
        <dbReference type="EMBL" id="JAP89053.1"/>
    </source>
</evidence>
<dbReference type="AlphaFoldDB" id="A0A146JWQ5"/>
<gene>
    <name evidence="1" type="ORF">TPC1_31452</name>
</gene>
<reference evidence="1" key="1">
    <citation type="submission" date="2015-07" db="EMBL/GenBank/DDBJ databases">
        <title>Adaptation to a free-living lifestyle via gene acquisitions in the diplomonad Trepomonas sp. PC1.</title>
        <authorList>
            <person name="Xu F."/>
            <person name="Jerlstrom-Hultqvist J."/>
            <person name="Kolisko M."/>
            <person name="Simpson A.G.B."/>
            <person name="Roger A.J."/>
            <person name="Svard S.G."/>
            <person name="Andersson J.O."/>
        </authorList>
    </citation>
    <scope>NUCLEOTIDE SEQUENCE</scope>
    <source>
        <strain evidence="1">PC1</strain>
    </source>
</reference>
<feature type="non-terminal residue" evidence="1">
    <location>
        <position position="1"/>
    </location>
</feature>
<protein>
    <submittedName>
        <fullName evidence="1">Uncharacterized protein</fullName>
    </submittedName>
</protein>
<name>A0A146JWQ5_9EUKA</name>
<sequence>PTGLTPYFITFDEKENQLMAQEICVDDDNVTMKRPLIFINKCANQLIIGQNAVVYARGSSTLTSFIALDVTTPKPLPPIKAEENIFSQTNFMRLQGPFFDGEFQIECKKLKLQLKRLIQKFDLQTLVLTTPICTELDLENIDSMSDPLQTAWDTLMEELKALKCRVYLQPGEGCMFATAFYPQRFNFASENVNLMQNPQTIFIGYPFTFGSLPWTQQRYLTNLQNQPNQLQQSQLQQSQIQQASPQTQKLKIISKEEPKFVFQKHFETEYVQVIPQNVSQDDGNKLCLKLYAFVQNTKLQRSMVKQFGLPQILSGELVDFSSKVFIMSGDQAIVGDEVIGVSGMKILIKVGEGRLDIQ</sequence>
<feature type="non-terminal residue" evidence="1">
    <location>
        <position position="358"/>
    </location>
</feature>
<dbReference type="EMBL" id="GDID01007553">
    <property type="protein sequence ID" value="JAP89053.1"/>
    <property type="molecule type" value="Transcribed_RNA"/>
</dbReference>
<organism evidence="1">
    <name type="scientific">Trepomonas sp. PC1</name>
    <dbReference type="NCBI Taxonomy" id="1076344"/>
    <lineage>
        <taxon>Eukaryota</taxon>
        <taxon>Metamonada</taxon>
        <taxon>Diplomonadida</taxon>
        <taxon>Hexamitidae</taxon>
        <taxon>Hexamitinae</taxon>
        <taxon>Trepomonas</taxon>
    </lineage>
</organism>
<accession>A0A146JWQ5</accession>
<proteinExistence type="predicted"/>